<dbReference type="PANTHER" id="PTHR47572">
    <property type="entry name" value="LIPOPROTEIN-RELATED"/>
    <property type="match status" value="1"/>
</dbReference>
<dbReference type="RefSeq" id="WP_188701861.1">
    <property type="nucleotide sequence ID" value="NZ_BMMQ01000006.1"/>
</dbReference>
<proteinExistence type="inferred from homology"/>
<evidence type="ECO:0000313" key="4">
    <source>
        <dbReference type="EMBL" id="GGO65106.1"/>
    </source>
</evidence>
<sequence length="286" mass="31234">MTLFQPESLRRLWTGAEWTEGPLWIPSTGRVRFSDIPNHRIIDVDPASREAVIVTSDSEYTNARAFDARGRLIECSHGRRRVERIVNEATYASESVVDSWNGRRLNSPNDVVVDSSGAIWFTDPPYGIAPEGREGHPGEQEYGGCFVFRYTPATGELAAAITTMRHPNGLAFSPDESRLYVSDTGHAWDTDARGEILVFDIDDGEPIGGTRFACVDVGASDGIKVDGSGRLWSSAGDGVYVFSPDGALVEKLPLPERVSNLCFGGDDGRDLFITATTSLYAVRVNV</sequence>
<evidence type="ECO:0000256" key="1">
    <source>
        <dbReference type="ARBA" id="ARBA00008853"/>
    </source>
</evidence>
<dbReference type="InterPro" id="IPR013658">
    <property type="entry name" value="SGL"/>
</dbReference>
<reference evidence="5" key="1">
    <citation type="journal article" date="2019" name="Int. J. Syst. Evol. Microbiol.">
        <title>The Global Catalogue of Microorganisms (GCM) 10K type strain sequencing project: providing services to taxonomists for standard genome sequencing and annotation.</title>
        <authorList>
            <consortium name="The Broad Institute Genomics Platform"/>
            <consortium name="The Broad Institute Genome Sequencing Center for Infectious Disease"/>
            <person name="Wu L."/>
            <person name="Ma J."/>
        </authorList>
    </citation>
    <scope>NUCLEOTIDE SEQUENCE [LARGE SCALE GENOMIC DNA]</scope>
    <source>
        <strain evidence="5">CGMCC 4.7181</strain>
    </source>
</reference>
<dbReference type="PRINTS" id="PR01790">
    <property type="entry name" value="SMP30FAMILY"/>
</dbReference>
<accession>A0ABQ2N396</accession>
<organism evidence="4 5">
    <name type="scientific">Microbacterium nanhaiense</name>
    <dbReference type="NCBI Taxonomy" id="1301026"/>
    <lineage>
        <taxon>Bacteria</taxon>
        <taxon>Bacillati</taxon>
        <taxon>Actinomycetota</taxon>
        <taxon>Actinomycetes</taxon>
        <taxon>Micrococcales</taxon>
        <taxon>Microbacteriaceae</taxon>
        <taxon>Microbacterium</taxon>
    </lineage>
</organism>
<dbReference type="SUPFAM" id="SSF63829">
    <property type="entry name" value="Calcium-dependent phosphotriesterase"/>
    <property type="match status" value="1"/>
</dbReference>
<dbReference type="InterPro" id="IPR005511">
    <property type="entry name" value="SMP-30"/>
</dbReference>
<dbReference type="Pfam" id="PF08450">
    <property type="entry name" value="SGL"/>
    <property type="match status" value="1"/>
</dbReference>
<dbReference type="PANTHER" id="PTHR47572:SF4">
    <property type="entry name" value="LACTONASE DRP35"/>
    <property type="match status" value="1"/>
</dbReference>
<dbReference type="Gene3D" id="2.120.10.30">
    <property type="entry name" value="TolB, C-terminal domain"/>
    <property type="match status" value="1"/>
</dbReference>
<dbReference type="EMBL" id="BMMQ01000006">
    <property type="protein sequence ID" value="GGO65106.1"/>
    <property type="molecule type" value="Genomic_DNA"/>
</dbReference>
<comment type="caution">
    <text evidence="4">The sequence shown here is derived from an EMBL/GenBank/DDBJ whole genome shotgun (WGS) entry which is preliminary data.</text>
</comment>
<comment type="similarity">
    <text evidence="1">Belongs to the SMP-30/CGR1 family.</text>
</comment>
<dbReference type="Proteomes" id="UP000638043">
    <property type="component" value="Unassembled WGS sequence"/>
</dbReference>
<protein>
    <submittedName>
        <fullName evidence="4">Gluconolactonase</fullName>
    </submittedName>
</protein>
<evidence type="ECO:0000313" key="5">
    <source>
        <dbReference type="Proteomes" id="UP000638043"/>
    </source>
</evidence>
<dbReference type="InterPro" id="IPR011042">
    <property type="entry name" value="6-blade_b-propeller_TolB-like"/>
</dbReference>
<gene>
    <name evidence="4" type="primary">gnl</name>
    <name evidence="4" type="ORF">GCM10010910_21530</name>
</gene>
<evidence type="ECO:0000259" key="3">
    <source>
        <dbReference type="Pfam" id="PF08450"/>
    </source>
</evidence>
<name>A0ABQ2N396_9MICO</name>
<evidence type="ECO:0000256" key="2">
    <source>
        <dbReference type="ARBA" id="ARBA00022801"/>
    </source>
</evidence>
<feature type="domain" description="SMP-30/Gluconolactonase/LRE-like region" evidence="3">
    <location>
        <begin position="18"/>
        <end position="276"/>
    </location>
</feature>
<dbReference type="InterPro" id="IPR051262">
    <property type="entry name" value="SMP-30/CGR1_Lactonase"/>
</dbReference>
<keyword evidence="2" id="KW-0378">Hydrolase</keyword>
<keyword evidence="5" id="KW-1185">Reference proteome</keyword>